<dbReference type="InterPro" id="IPR014810">
    <property type="entry name" value="Fcf2_C"/>
</dbReference>
<feature type="compositionally biased region" description="Basic and acidic residues" evidence="3">
    <location>
        <begin position="176"/>
        <end position="187"/>
    </location>
</feature>
<evidence type="ECO:0000256" key="1">
    <source>
        <dbReference type="ARBA" id="ARBA00004604"/>
    </source>
</evidence>
<dbReference type="EMBL" id="ALBS01000169">
    <property type="protein sequence ID" value="EJT49537.1"/>
    <property type="molecule type" value="Genomic_DNA"/>
</dbReference>
<dbReference type="GeneID" id="25984856"/>
<comment type="subcellular location">
    <subcellularLocation>
        <location evidence="1">Nucleus</location>
        <location evidence="1">Nucleolus</location>
    </subcellularLocation>
</comment>
<dbReference type="AlphaFoldDB" id="J6F2X0"/>
<dbReference type="GO" id="GO:0005730">
    <property type="term" value="C:nucleolus"/>
    <property type="evidence" value="ECO:0007669"/>
    <property type="project" value="UniProtKB-SubCell"/>
</dbReference>
<accession>J6F2X0</accession>
<dbReference type="OrthoDB" id="427886at2759"/>
<organism evidence="5 6">
    <name type="scientific">Trichosporon asahii var. asahii (strain ATCC 90039 / CBS 2479 / JCM 2466 / KCTC 7840 / NBRC 103889/ NCYC 2677 / UAMH 7654)</name>
    <name type="common">Yeast</name>
    <dbReference type="NCBI Taxonomy" id="1186058"/>
    <lineage>
        <taxon>Eukaryota</taxon>
        <taxon>Fungi</taxon>
        <taxon>Dikarya</taxon>
        <taxon>Basidiomycota</taxon>
        <taxon>Agaricomycotina</taxon>
        <taxon>Tremellomycetes</taxon>
        <taxon>Trichosporonales</taxon>
        <taxon>Trichosporonaceae</taxon>
        <taxon>Trichosporon</taxon>
    </lineage>
</organism>
<proteinExistence type="predicted"/>
<sequence>MPTPRRSLGQVSKPSPSRPRDSPSSSHPHHHQTADELALQEAEEILESDDEDPNSPRALRYAELTRKREHTAEPEAATLSDGVEGASQSDDDESSEAGSDVDGGEDSASDDSSASSSDSDSDSASDSEDSSVTSDSHDDDEDELERCLAAARKAAAAKEVKASSKGPNPVAEDDGELRFEEEVKEAPIPDLDIPTLPAPVLTLNQDGTASTSRPTSTRKGKALELDSREYERPLSKREKAAQPKKASVSEQWATIPAPRADDLPKMKRDYQALSLANSLDPKRFMKGQGKLGRVPERFNIGTMIEAPRHLQDTTVRKERTYRAGQIVSSVVNDMEVETYAKRKYEELQSKRMYNGRGKGWQKRAKW</sequence>
<protein>
    <recommendedName>
        <fullName evidence="4">Fcf2 pre-rRNA processing C-terminal domain-containing protein</fullName>
    </recommendedName>
</protein>
<dbReference type="InterPro" id="IPR039883">
    <property type="entry name" value="Fcf2/DNTTIP2"/>
</dbReference>
<feature type="compositionally biased region" description="Basic and acidic residues" evidence="3">
    <location>
        <begin position="221"/>
        <end position="241"/>
    </location>
</feature>
<name>J6F2X0_TRIAS</name>
<keyword evidence="2" id="KW-0539">Nucleus</keyword>
<evidence type="ECO:0000256" key="2">
    <source>
        <dbReference type="ARBA" id="ARBA00023242"/>
    </source>
</evidence>
<reference evidence="5 6" key="1">
    <citation type="journal article" date="2012" name="Eukaryot. Cell">
        <title>Draft genome sequence of CBS 2479, the standard type strain of Trichosporon asahii.</title>
        <authorList>
            <person name="Yang R.Y."/>
            <person name="Li H.T."/>
            <person name="Zhu H."/>
            <person name="Zhou G.P."/>
            <person name="Wang M."/>
            <person name="Wang L."/>
        </authorList>
    </citation>
    <scope>NUCLEOTIDE SEQUENCE [LARGE SCALE GENOMIC DNA]</scope>
    <source>
        <strain evidence="6">ATCC 90039 / CBS 2479 / JCM 2466 / KCTC 7840 / NCYC 2677 / UAMH 7654</strain>
    </source>
</reference>
<dbReference type="PANTHER" id="PTHR21686">
    <property type="entry name" value="DEOXYNUCLEOTIDYLTRANSFERASE TERMINAL-INTERACTING PROTEIN 2"/>
    <property type="match status" value="1"/>
</dbReference>
<dbReference type="Pfam" id="PF08698">
    <property type="entry name" value="Fcf2"/>
    <property type="match status" value="1"/>
</dbReference>
<feature type="compositionally biased region" description="Acidic residues" evidence="3">
    <location>
        <begin position="119"/>
        <end position="129"/>
    </location>
</feature>
<evidence type="ECO:0000313" key="6">
    <source>
        <dbReference type="Proteomes" id="UP000002748"/>
    </source>
</evidence>
<feature type="compositionally biased region" description="Polar residues" evidence="3">
    <location>
        <begin position="202"/>
        <end position="217"/>
    </location>
</feature>
<feature type="compositionally biased region" description="Acidic residues" evidence="3">
    <location>
        <begin position="41"/>
        <end position="53"/>
    </location>
</feature>
<dbReference type="KEGG" id="tasa:A1Q1_01342"/>
<dbReference type="VEuPathDB" id="FungiDB:A1Q1_01342"/>
<evidence type="ECO:0000259" key="4">
    <source>
        <dbReference type="Pfam" id="PF08698"/>
    </source>
</evidence>
<feature type="domain" description="Fcf2 pre-rRNA processing C-terminal" evidence="4">
    <location>
        <begin position="245"/>
        <end position="343"/>
    </location>
</feature>
<dbReference type="RefSeq" id="XP_014179856.1">
    <property type="nucleotide sequence ID" value="XM_014324381.1"/>
</dbReference>
<feature type="region of interest" description="Disordered" evidence="3">
    <location>
        <begin position="1"/>
        <end position="265"/>
    </location>
</feature>
<evidence type="ECO:0000313" key="5">
    <source>
        <dbReference type="EMBL" id="EJT49537.1"/>
    </source>
</evidence>
<feature type="compositionally biased region" description="Basic and acidic residues" evidence="3">
    <location>
        <begin position="63"/>
        <end position="73"/>
    </location>
</feature>
<dbReference type="Proteomes" id="UP000002748">
    <property type="component" value="Unassembled WGS sequence"/>
</dbReference>
<dbReference type="HOGENOM" id="CLU_756912_0_0_1"/>
<gene>
    <name evidence="5" type="ORF">A1Q1_01342</name>
</gene>
<evidence type="ECO:0000256" key="3">
    <source>
        <dbReference type="SAM" id="MobiDB-lite"/>
    </source>
</evidence>
<comment type="caution">
    <text evidence="5">The sequence shown here is derived from an EMBL/GenBank/DDBJ whole genome shotgun (WGS) entry which is preliminary data.</text>
</comment>
<dbReference type="GO" id="GO:0006396">
    <property type="term" value="P:RNA processing"/>
    <property type="evidence" value="ECO:0007669"/>
    <property type="project" value="TreeGrafter"/>
</dbReference>
<dbReference type="PANTHER" id="PTHR21686:SF12">
    <property type="entry name" value="DEOXYNUCLEOTIDYLTRANSFERASE TERMINAL-INTERACTING PROTEIN 2"/>
    <property type="match status" value="1"/>
</dbReference>
<dbReference type="GO" id="GO:0003723">
    <property type="term" value="F:RNA binding"/>
    <property type="evidence" value="ECO:0007669"/>
    <property type="project" value="TreeGrafter"/>
</dbReference>